<name>A0A6I6A6G8_9PLAN</name>
<dbReference type="RefSeq" id="WP_155363095.1">
    <property type="nucleotide sequence ID" value="NZ_CP043930.1"/>
</dbReference>
<accession>A0A6I6A6G8</accession>
<reference evidence="2 3" key="1">
    <citation type="submission" date="2019-09" db="EMBL/GenBank/DDBJ databases">
        <title>Gimesia benthica sp. nov., a novel bacterium isolated from deep-sea water of the Northwest Indian Ocean.</title>
        <authorList>
            <person name="Dai X."/>
        </authorList>
    </citation>
    <scope>NUCLEOTIDE SEQUENCE [LARGE SCALE GENOMIC DNA]</scope>
    <source>
        <strain evidence="2 3">E7</strain>
    </source>
</reference>
<dbReference type="SUPFAM" id="SSF50156">
    <property type="entry name" value="PDZ domain-like"/>
    <property type="match status" value="1"/>
</dbReference>
<protein>
    <submittedName>
        <fullName evidence="2">PDZ domain-containing protein</fullName>
    </submittedName>
</protein>
<dbReference type="KEGG" id="gim:F1728_04540"/>
<dbReference type="InterPro" id="IPR036034">
    <property type="entry name" value="PDZ_sf"/>
</dbReference>
<dbReference type="Proteomes" id="UP000427281">
    <property type="component" value="Chromosome"/>
</dbReference>
<gene>
    <name evidence="2" type="ORF">F1728_04540</name>
</gene>
<keyword evidence="3" id="KW-1185">Reference proteome</keyword>
<evidence type="ECO:0000313" key="2">
    <source>
        <dbReference type="EMBL" id="QGQ22004.1"/>
    </source>
</evidence>
<proteinExistence type="predicted"/>
<organism evidence="2 3">
    <name type="scientific">Gimesia benthica</name>
    <dbReference type="NCBI Taxonomy" id="2608982"/>
    <lineage>
        <taxon>Bacteria</taxon>
        <taxon>Pseudomonadati</taxon>
        <taxon>Planctomycetota</taxon>
        <taxon>Planctomycetia</taxon>
        <taxon>Planctomycetales</taxon>
        <taxon>Planctomycetaceae</taxon>
        <taxon>Gimesia</taxon>
    </lineage>
</organism>
<dbReference type="EMBL" id="CP043930">
    <property type="protein sequence ID" value="QGQ22004.1"/>
    <property type="molecule type" value="Genomic_DNA"/>
</dbReference>
<dbReference type="Gene3D" id="2.30.42.10">
    <property type="match status" value="1"/>
</dbReference>
<evidence type="ECO:0000259" key="1">
    <source>
        <dbReference type="SMART" id="SM00228"/>
    </source>
</evidence>
<dbReference type="Pfam" id="PF13180">
    <property type="entry name" value="PDZ_2"/>
    <property type="match status" value="1"/>
</dbReference>
<feature type="domain" description="PDZ" evidence="1">
    <location>
        <begin position="265"/>
        <end position="335"/>
    </location>
</feature>
<sequence length="345" mass="37654">MTNETPSPTKLFILLTLVLFSLMPVIELHAEGDLPNITSLQLSVGEDGNCTLKVDSRDTEEAHKRDEKVKGEEIKLEAFGDAKVNKLDDGRLNVIYDFATIKDATQLFPSFLNDQAKKQLGQSISIDEDEGVLVLTPANNKRVNLPLPRMLRPPFTVRIDLLGHSEGMFQLTASPGGNLIATSLHGSKTPEKSASVGDIRVISRSANSKQLNSLLKVNHQKAELRDYHFKVDPEAVKNNAMLGIGYFGDLPIAVKKIEITAKIPPSFGIALKQVGTRIIAQQVVDGSAAQKAGIRKNDVIVAIGDKKAKSAKDALNSFSECELGKEVVLKVQRYGKDRAIKVIPQ</sequence>
<evidence type="ECO:0000313" key="3">
    <source>
        <dbReference type="Proteomes" id="UP000427281"/>
    </source>
</evidence>
<dbReference type="SMART" id="SM00228">
    <property type="entry name" value="PDZ"/>
    <property type="match status" value="1"/>
</dbReference>
<dbReference type="AlphaFoldDB" id="A0A6I6A6G8"/>
<dbReference type="InterPro" id="IPR001478">
    <property type="entry name" value="PDZ"/>
</dbReference>